<reference evidence="1 2" key="1">
    <citation type="submission" date="2023-11" db="EMBL/GenBank/DDBJ databases">
        <authorList>
            <person name="Hedman E."/>
            <person name="Englund M."/>
            <person name="Stromberg M."/>
            <person name="Nyberg Akerstrom W."/>
            <person name="Nylinder S."/>
            <person name="Jareborg N."/>
            <person name="Kallberg Y."/>
            <person name="Kronander E."/>
        </authorList>
    </citation>
    <scope>NUCLEOTIDE SEQUENCE [LARGE SCALE GENOMIC DNA]</scope>
</reference>
<gene>
    <name evidence="1" type="ORF">PARMNEM_LOCUS18523</name>
</gene>
<comment type="caution">
    <text evidence="1">The sequence shown here is derived from an EMBL/GenBank/DDBJ whole genome shotgun (WGS) entry which is preliminary data.</text>
</comment>
<evidence type="ECO:0000313" key="2">
    <source>
        <dbReference type="Proteomes" id="UP001314205"/>
    </source>
</evidence>
<organism evidence="1 2">
    <name type="scientific">Parnassius mnemosyne</name>
    <name type="common">clouded apollo</name>
    <dbReference type="NCBI Taxonomy" id="213953"/>
    <lineage>
        <taxon>Eukaryota</taxon>
        <taxon>Metazoa</taxon>
        <taxon>Ecdysozoa</taxon>
        <taxon>Arthropoda</taxon>
        <taxon>Hexapoda</taxon>
        <taxon>Insecta</taxon>
        <taxon>Pterygota</taxon>
        <taxon>Neoptera</taxon>
        <taxon>Endopterygota</taxon>
        <taxon>Lepidoptera</taxon>
        <taxon>Glossata</taxon>
        <taxon>Ditrysia</taxon>
        <taxon>Papilionoidea</taxon>
        <taxon>Papilionidae</taxon>
        <taxon>Parnassiinae</taxon>
        <taxon>Parnassini</taxon>
        <taxon>Parnassius</taxon>
        <taxon>Driopa</taxon>
    </lineage>
</organism>
<name>A0AAV1M043_9NEOP</name>
<dbReference type="EMBL" id="CAVLGL010000115">
    <property type="protein sequence ID" value="CAK1599664.1"/>
    <property type="molecule type" value="Genomic_DNA"/>
</dbReference>
<evidence type="ECO:0000313" key="1">
    <source>
        <dbReference type="EMBL" id="CAK1599664.1"/>
    </source>
</evidence>
<proteinExistence type="predicted"/>
<dbReference type="Proteomes" id="UP001314205">
    <property type="component" value="Unassembled WGS sequence"/>
</dbReference>
<accession>A0AAV1M043</accession>
<dbReference type="AlphaFoldDB" id="A0AAV1M043"/>
<protein>
    <submittedName>
        <fullName evidence="1">Uncharacterized protein</fullName>
    </submittedName>
</protein>
<sequence>MGADISSSTKYPILNSFVDVFAGGKGGKPERGTMRSTCWARGGICVEIRHCPQMIFDAMVPGCNRNYRVCCKVRSPTVGISRKNIFMPIDGSNMLNLEDSVITAKAIKNYNFLRNLMVLNDIKKLHK</sequence>
<keyword evidence="2" id="KW-1185">Reference proteome</keyword>